<accession>A0A7L5E6P8</accession>
<feature type="transmembrane region" description="Helical" evidence="1">
    <location>
        <begin position="27"/>
        <end position="47"/>
    </location>
</feature>
<dbReference type="KEGG" id="mrob:HH214_09355"/>
<name>A0A7L5E6P8_9SPHI</name>
<keyword evidence="1" id="KW-0812">Transmembrane</keyword>
<organism evidence="2 3">
    <name type="scientific">Mucilaginibacter robiniae</name>
    <dbReference type="NCBI Taxonomy" id="2728022"/>
    <lineage>
        <taxon>Bacteria</taxon>
        <taxon>Pseudomonadati</taxon>
        <taxon>Bacteroidota</taxon>
        <taxon>Sphingobacteriia</taxon>
        <taxon>Sphingobacteriales</taxon>
        <taxon>Sphingobacteriaceae</taxon>
        <taxon>Mucilaginibacter</taxon>
    </lineage>
</organism>
<sequence length="49" mass="5657">METTIHYLQAHLPASSFKHTSRFILEYFLVMIVLAAACLPFLLIILLHE</sequence>
<dbReference type="AlphaFoldDB" id="A0A7L5E6P8"/>
<proteinExistence type="predicted"/>
<dbReference type="EMBL" id="CP051682">
    <property type="protein sequence ID" value="QJD96066.1"/>
    <property type="molecule type" value="Genomic_DNA"/>
</dbReference>
<evidence type="ECO:0000256" key="1">
    <source>
        <dbReference type="SAM" id="Phobius"/>
    </source>
</evidence>
<dbReference type="RefSeq" id="WP_169607153.1">
    <property type="nucleotide sequence ID" value="NZ_CP051682.1"/>
</dbReference>
<protein>
    <submittedName>
        <fullName evidence="2">Uncharacterized protein</fullName>
    </submittedName>
</protein>
<evidence type="ECO:0000313" key="3">
    <source>
        <dbReference type="Proteomes" id="UP000503278"/>
    </source>
</evidence>
<keyword evidence="1" id="KW-0472">Membrane</keyword>
<reference evidence="2 3" key="1">
    <citation type="submission" date="2020-04" db="EMBL/GenBank/DDBJ databases">
        <title>Genome sequencing of novel species.</title>
        <authorList>
            <person name="Heo J."/>
            <person name="Kim S.-J."/>
            <person name="Kim J.-S."/>
            <person name="Hong S.-B."/>
            <person name="Kwon S.-W."/>
        </authorList>
    </citation>
    <scope>NUCLEOTIDE SEQUENCE [LARGE SCALE GENOMIC DNA]</scope>
    <source>
        <strain evidence="2 3">F39-2</strain>
    </source>
</reference>
<dbReference type="Proteomes" id="UP000503278">
    <property type="component" value="Chromosome"/>
</dbReference>
<keyword evidence="1" id="KW-1133">Transmembrane helix</keyword>
<keyword evidence="3" id="KW-1185">Reference proteome</keyword>
<gene>
    <name evidence="2" type="ORF">HH214_09355</name>
</gene>
<evidence type="ECO:0000313" key="2">
    <source>
        <dbReference type="EMBL" id="QJD96066.1"/>
    </source>
</evidence>